<dbReference type="Proteomes" id="UP000663825">
    <property type="component" value="Unassembled WGS sequence"/>
</dbReference>
<dbReference type="PANTHER" id="PTHR24104">
    <property type="entry name" value="E3 UBIQUITIN-PROTEIN LIGASE NHLRC1-RELATED"/>
    <property type="match status" value="1"/>
</dbReference>
<evidence type="ECO:0000259" key="4">
    <source>
        <dbReference type="Pfam" id="PF03496"/>
    </source>
</evidence>
<dbReference type="InterPro" id="IPR003540">
    <property type="entry name" value="ADP-ribosyltransferase"/>
</dbReference>
<dbReference type="InterPro" id="IPR001258">
    <property type="entry name" value="NHL_repeat"/>
</dbReference>
<dbReference type="InterPro" id="IPR019734">
    <property type="entry name" value="TPR_rpt"/>
</dbReference>
<dbReference type="InterPro" id="IPR011990">
    <property type="entry name" value="TPR-like_helical_dom_sf"/>
</dbReference>
<dbReference type="EMBL" id="CAJOBP010002288">
    <property type="protein sequence ID" value="CAF4346022.1"/>
    <property type="molecule type" value="Genomic_DNA"/>
</dbReference>
<dbReference type="PROSITE" id="PS51125">
    <property type="entry name" value="NHL"/>
    <property type="match status" value="1"/>
</dbReference>
<dbReference type="SUPFAM" id="SSF56399">
    <property type="entry name" value="ADP-ribosylation"/>
    <property type="match status" value="1"/>
</dbReference>
<dbReference type="EMBL" id="CAJNXB010002481">
    <property type="protein sequence ID" value="CAF3254028.1"/>
    <property type="molecule type" value="Genomic_DNA"/>
</dbReference>
<dbReference type="SUPFAM" id="SSF101898">
    <property type="entry name" value="NHL repeat"/>
    <property type="match status" value="1"/>
</dbReference>
<accession>A0A817RG30</accession>
<dbReference type="Pfam" id="PF01436">
    <property type="entry name" value="NHL"/>
    <property type="match status" value="1"/>
</dbReference>
<proteinExistence type="predicted"/>
<dbReference type="CDD" id="cd05819">
    <property type="entry name" value="NHL"/>
    <property type="match status" value="1"/>
</dbReference>
<gene>
    <name evidence="5" type="ORF">TIS948_LOCUS15378</name>
    <name evidence="6" type="ORF">UJA718_LOCUS15467</name>
</gene>
<keyword evidence="2" id="KW-0802">TPR repeat</keyword>
<keyword evidence="8" id="KW-1185">Reference proteome</keyword>
<dbReference type="Gene3D" id="3.90.176.10">
    <property type="entry name" value="Toxin ADP-ribosyltransferase, Chain A, domain 1"/>
    <property type="match status" value="1"/>
</dbReference>
<feature type="repeat" description="TPR" evidence="2">
    <location>
        <begin position="400"/>
        <end position="433"/>
    </location>
</feature>
<protein>
    <recommendedName>
        <fullName evidence="4">ADP ribosyltransferase domain-containing protein</fullName>
    </recommendedName>
</protein>
<dbReference type="GO" id="GO:0000209">
    <property type="term" value="P:protein polyubiquitination"/>
    <property type="evidence" value="ECO:0007669"/>
    <property type="project" value="TreeGrafter"/>
</dbReference>
<dbReference type="GO" id="GO:0061630">
    <property type="term" value="F:ubiquitin protein ligase activity"/>
    <property type="evidence" value="ECO:0007669"/>
    <property type="project" value="TreeGrafter"/>
</dbReference>
<feature type="repeat" description="NHL" evidence="3">
    <location>
        <begin position="759"/>
        <end position="795"/>
    </location>
</feature>
<feature type="domain" description="ADP ribosyltransferase" evidence="4">
    <location>
        <begin position="204"/>
        <end position="368"/>
    </location>
</feature>
<reference evidence="5" key="1">
    <citation type="submission" date="2021-02" db="EMBL/GenBank/DDBJ databases">
        <authorList>
            <person name="Nowell W R."/>
        </authorList>
    </citation>
    <scope>NUCLEOTIDE SEQUENCE</scope>
</reference>
<dbReference type="GO" id="GO:0005576">
    <property type="term" value="C:extracellular region"/>
    <property type="evidence" value="ECO:0007669"/>
    <property type="project" value="InterPro"/>
</dbReference>
<dbReference type="Gene3D" id="2.120.10.30">
    <property type="entry name" value="TolB, C-terminal domain"/>
    <property type="match status" value="2"/>
</dbReference>
<keyword evidence="1" id="KW-0677">Repeat</keyword>
<evidence type="ECO:0000313" key="5">
    <source>
        <dbReference type="EMBL" id="CAF3254028.1"/>
    </source>
</evidence>
<dbReference type="AlphaFoldDB" id="A0A817RG30"/>
<dbReference type="GO" id="GO:0008270">
    <property type="term" value="F:zinc ion binding"/>
    <property type="evidence" value="ECO:0007669"/>
    <property type="project" value="UniProtKB-KW"/>
</dbReference>
<evidence type="ECO:0000256" key="3">
    <source>
        <dbReference type="PROSITE-ProRule" id="PRU00504"/>
    </source>
</evidence>
<evidence type="ECO:0000313" key="7">
    <source>
        <dbReference type="Proteomes" id="UP000663825"/>
    </source>
</evidence>
<evidence type="ECO:0000313" key="8">
    <source>
        <dbReference type="Proteomes" id="UP000663873"/>
    </source>
</evidence>
<comment type="caution">
    <text evidence="5">The sequence shown here is derived from an EMBL/GenBank/DDBJ whole genome shotgun (WGS) entry which is preliminary data.</text>
</comment>
<name>A0A817RG30_9BILA</name>
<dbReference type="Gene3D" id="1.25.40.10">
    <property type="entry name" value="Tetratricopeptide repeat domain"/>
    <property type="match status" value="1"/>
</dbReference>
<dbReference type="PROSITE" id="PS51996">
    <property type="entry name" value="TR_MART"/>
    <property type="match status" value="1"/>
</dbReference>
<dbReference type="OrthoDB" id="10021022at2759"/>
<dbReference type="InterPro" id="IPR011042">
    <property type="entry name" value="6-blade_b-propeller_TolB-like"/>
</dbReference>
<dbReference type="GO" id="GO:0043161">
    <property type="term" value="P:proteasome-mediated ubiquitin-dependent protein catabolic process"/>
    <property type="evidence" value="ECO:0007669"/>
    <property type="project" value="TreeGrafter"/>
</dbReference>
<dbReference type="PROSITE" id="PS50005">
    <property type="entry name" value="TPR"/>
    <property type="match status" value="1"/>
</dbReference>
<dbReference type="Proteomes" id="UP000663873">
    <property type="component" value="Unassembled WGS sequence"/>
</dbReference>
<sequence>MASAVSSTDKTNTNPDDSRLEIFSLLWLDANPKETRDTEQKLRSIINRLLKFQDVKKCQQYIEGQLQNDRIVMIVSGGLGREIVPNIYKLRQVISIYVYCMDKNGNKKWADKYSKVKAVVVELDELISRIKADYKIQKMVEEPLSINFFTGNSTAGIDGQFIFYQVLIDCLLRLKSTEKDKEELIHRCKKQYEGNSMELSNVNDFKTTYSSSKALWWYTRESFFYKTLNAALRTQDIHLIFLFRAFISDIQRQLNDESAKQRLHVYRSQMISSDELKTLKKSCGQLISVNSFFSTSTEYQKALSFLNVSNDTNNFEPILFEIDADPKNITSKPFADIRACSYFQDESEVLFMLGSIFRLNSINRSSDGQVWIIKMTLYSENEHDLKQVLMYMKQQLGSGETNLRILGKLLMKMGNFGQAEQYFTRLLKELPPNDPLLVKLYEDLGEVTAQAHKFNESMEWHKKLLALKNPNDLIDTSLVDKRSSSRVIPNLPANARWEQNGVTVVGHNGERGDTHTVCYPKGLYVDDDNNQTIVIADSGNSRIMQWKINGTNGKVVAGGNTYGNGLDKLCCPADVLIDKETNSLIISDQDNRRVVRWSRHHDTTQGEILIDKVKCSGLAIDEQRNLYVSDFGKHEVRRYEIDRQDKKGTLVAGGNGKGSGLNQLEWPSYIFVDRQQSVYVSDHNNDRVIKWTKNATEGVVIAGGQGYGKALTQLACPTGIFVDTLGTLYVAEGGDNHRVTRWLQGAKQGTVVVGENGEGKEANQFYRPEGLSFDKNGNLYIADEHNHRVQRFSRK</sequence>
<evidence type="ECO:0000256" key="2">
    <source>
        <dbReference type="PROSITE-ProRule" id="PRU00339"/>
    </source>
</evidence>
<evidence type="ECO:0000313" key="6">
    <source>
        <dbReference type="EMBL" id="CAF4346022.1"/>
    </source>
</evidence>
<organism evidence="5 7">
    <name type="scientific">Rotaria socialis</name>
    <dbReference type="NCBI Taxonomy" id="392032"/>
    <lineage>
        <taxon>Eukaryota</taxon>
        <taxon>Metazoa</taxon>
        <taxon>Spiralia</taxon>
        <taxon>Gnathifera</taxon>
        <taxon>Rotifera</taxon>
        <taxon>Eurotatoria</taxon>
        <taxon>Bdelloidea</taxon>
        <taxon>Philodinida</taxon>
        <taxon>Philodinidae</taxon>
        <taxon>Rotaria</taxon>
    </lineage>
</organism>
<dbReference type="PANTHER" id="PTHR24104:SF25">
    <property type="entry name" value="PROTEIN LIN-41"/>
    <property type="match status" value="1"/>
</dbReference>
<dbReference type="SUPFAM" id="SSF48452">
    <property type="entry name" value="TPR-like"/>
    <property type="match status" value="1"/>
</dbReference>
<dbReference type="Pfam" id="PF03496">
    <property type="entry name" value="ADPrib_exo_Tox"/>
    <property type="match status" value="1"/>
</dbReference>
<dbReference type="InterPro" id="IPR050952">
    <property type="entry name" value="TRIM-NHL_E3_ligases"/>
</dbReference>
<evidence type="ECO:0000256" key="1">
    <source>
        <dbReference type="ARBA" id="ARBA00022737"/>
    </source>
</evidence>